<evidence type="ECO:0000313" key="4">
    <source>
        <dbReference type="EMBL" id="KAB2657005.1"/>
    </source>
</evidence>
<accession>A0A7V7VUG6</accession>
<dbReference type="Gene3D" id="3.40.630.30">
    <property type="match status" value="1"/>
</dbReference>
<dbReference type="AlphaFoldDB" id="A0A7V7VUG6"/>
<keyword evidence="2" id="KW-0012">Acyltransferase</keyword>
<dbReference type="EMBL" id="WBVY01000003">
    <property type="protein sequence ID" value="KAB2657005.1"/>
    <property type="molecule type" value="Genomic_DNA"/>
</dbReference>
<feature type="domain" description="N-acetyltransferase" evidence="3">
    <location>
        <begin position="4"/>
        <end position="159"/>
    </location>
</feature>
<proteinExistence type="predicted"/>
<evidence type="ECO:0000259" key="3">
    <source>
        <dbReference type="PROSITE" id="PS51186"/>
    </source>
</evidence>
<dbReference type="Proteomes" id="UP000460650">
    <property type="component" value="Unassembled WGS sequence"/>
</dbReference>
<dbReference type="PANTHER" id="PTHR43877:SF1">
    <property type="entry name" value="ACETYLTRANSFERASE"/>
    <property type="match status" value="1"/>
</dbReference>
<evidence type="ECO:0000256" key="2">
    <source>
        <dbReference type="ARBA" id="ARBA00023315"/>
    </source>
</evidence>
<dbReference type="RefSeq" id="WP_151645720.1">
    <property type="nucleotide sequence ID" value="NZ_WBVY01000003.1"/>
</dbReference>
<protein>
    <submittedName>
        <fullName evidence="4">GNAT family N-acetyltransferase</fullName>
    </submittedName>
</protein>
<dbReference type="SUPFAM" id="SSF55729">
    <property type="entry name" value="Acyl-CoA N-acyltransferases (Nat)"/>
    <property type="match status" value="1"/>
</dbReference>
<keyword evidence="1 4" id="KW-0808">Transferase</keyword>
<dbReference type="CDD" id="cd04301">
    <property type="entry name" value="NAT_SF"/>
    <property type="match status" value="1"/>
</dbReference>
<dbReference type="PROSITE" id="PS51186">
    <property type="entry name" value="GNAT"/>
    <property type="match status" value="1"/>
</dbReference>
<dbReference type="Pfam" id="PF00583">
    <property type="entry name" value="Acetyltransf_1"/>
    <property type="match status" value="1"/>
</dbReference>
<dbReference type="GO" id="GO:0016747">
    <property type="term" value="F:acyltransferase activity, transferring groups other than amino-acyl groups"/>
    <property type="evidence" value="ECO:0007669"/>
    <property type="project" value="InterPro"/>
</dbReference>
<reference evidence="4 5" key="1">
    <citation type="submission" date="2019-09" db="EMBL/GenBank/DDBJ databases">
        <title>Taxonomic organization of the family Brucellaceae based on a phylogenomic approach.</title>
        <authorList>
            <person name="Leclercq S."/>
            <person name="Cloeckaert A."/>
            <person name="Zygmunt M.S."/>
        </authorList>
    </citation>
    <scope>NUCLEOTIDE SEQUENCE [LARGE SCALE GENOMIC DNA]</scope>
    <source>
        <strain evidence="4 5">TA93</strain>
    </source>
</reference>
<dbReference type="InterPro" id="IPR050832">
    <property type="entry name" value="Bact_Acetyltransf"/>
</dbReference>
<comment type="caution">
    <text evidence="4">The sequence shown here is derived from an EMBL/GenBank/DDBJ whole genome shotgun (WGS) entry which is preliminary data.</text>
</comment>
<sequence length="166" mass="18301">MTALRVEAIGENFGEWEELLGMIRDSFACMDGVIDPPSSAGLLTADNLRQKAQEEIGFAAFLDDRLVGCVFIREKADDFYLGKLAVAPALEGRGIGRLLMQKAEDVAVAKGKPSIELQVRIELTRNRAVFEKLGYRKIAETAHPGYSRPTSITMRKEITRGTDINA</sequence>
<name>A0A7V7VUG6_9HYPH</name>
<organism evidence="4 5">
    <name type="scientific">Brucella tritici</name>
    <dbReference type="NCBI Taxonomy" id="94626"/>
    <lineage>
        <taxon>Bacteria</taxon>
        <taxon>Pseudomonadati</taxon>
        <taxon>Pseudomonadota</taxon>
        <taxon>Alphaproteobacteria</taxon>
        <taxon>Hyphomicrobiales</taxon>
        <taxon>Brucellaceae</taxon>
        <taxon>Brucella/Ochrobactrum group</taxon>
        <taxon>Brucella</taxon>
    </lineage>
</organism>
<gene>
    <name evidence="4" type="ORF">F9K94_11470</name>
</gene>
<evidence type="ECO:0000256" key="1">
    <source>
        <dbReference type="ARBA" id="ARBA00022679"/>
    </source>
</evidence>
<dbReference type="PANTHER" id="PTHR43877">
    <property type="entry name" value="AMINOALKYLPHOSPHONATE N-ACETYLTRANSFERASE-RELATED-RELATED"/>
    <property type="match status" value="1"/>
</dbReference>
<dbReference type="InterPro" id="IPR000182">
    <property type="entry name" value="GNAT_dom"/>
</dbReference>
<evidence type="ECO:0000313" key="5">
    <source>
        <dbReference type="Proteomes" id="UP000460650"/>
    </source>
</evidence>
<dbReference type="InterPro" id="IPR016181">
    <property type="entry name" value="Acyl_CoA_acyltransferase"/>
</dbReference>